<keyword evidence="3" id="KW-0285">Flavoprotein</keyword>
<proteinExistence type="inferred from homology"/>
<keyword evidence="4" id="KW-0274">FAD</keyword>
<comment type="similarity">
    <text evidence="2">Belongs to the MSOX/MTOX family.</text>
</comment>
<evidence type="ECO:0000256" key="5">
    <source>
        <dbReference type="ARBA" id="ARBA00023002"/>
    </source>
</evidence>
<dbReference type="PANTHER" id="PTHR10961">
    <property type="entry name" value="PEROXISOMAL SARCOSINE OXIDASE"/>
    <property type="match status" value="1"/>
</dbReference>
<feature type="domain" description="FAD dependent oxidoreductase" evidence="6">
    <location>
        <begin position="202"/>
        <end position="330"/>
    </location>
</feature>
<dbReference type="EMBL" id="JALJOV010000415">
    <property type="protein sequence ID" value="KAK9863916.1"/>
    <property type="molecule type" value="Genomic_DNA"/>
</dbReference>
<reference evidence="7 8" key="1">
    <citation type="journal article" date="2024" name="Nat. Commun.">
        <title>Phylogenomics reveals the evolutionary origins of lichenization in chlorophyte algae.</title>
        <authorList>
            <person name="Puginier C."/>
            <person name="Libourel C."/>
            <person name="Otte J."/>
            <person name="Skaloud P."/>
            <person name="Haon M."/>
            <person name="Grisel S."/>
            <person name="Petersen M."/>
            <person name="Berrin J.G."/>
            <person name="Delaux P.M."/>
            <person name="Dal Grande F."/>
            <person name="Keller J."/>
        </authorList>
    </citation>
    <scope>NUCLEOTIDE SEQUENCE [LARGE SCALE GENOMIC DNA]</scope>
    <source>
        <strain evidence="7 8">SAG 2523</strain>
    </source>
</reference>
<evidence type="ECO:0000256" key="3">
    <source>
        <dbReference type="ARBA" id="ARBA00022630"/>
    </source>
</evidence>
<comment type="cofactor">
    <cofactor evidence="1">
        <name>FAD</name>
        <dbReference type="ChEBI" id="CHEBI:57692"/>
    </cofactor>
</comment>
<evidence type="ECO:0000256" key="4">
    <source>
        <dbReference type="ARBA" id="ARBA00022827"/>
    </source>
</evidence>
<evidence type="ECO:0000256" key="1">
    <source>
        <dbReference type="ARBA" id="ARBA00001974"/>
    </source>
</evidence>
<dbReference type="SUPFAM" id="SSF54373">
    <property type="entry name" value="FAD-linked reductases, C-terminal domain"/>
    <property type="match status" value="1"/>
</dbReference>
<feature type="domain" description="FAD dependent oxidoreductase" evidence="6">
    <location>
        <begin position="10"/>
        <end position="179"/>
    </location>
</feature>
<dbReference type="InterPro" id="IPR045170">
    <property type="entry name" value="MTOX"/>
</dbReference>
<evidence type="ECO:0000313" key="7">
    <source>
        <dbReference type="EMBL" id="KAK9863916.1"/>
    </source>
</evidence>
<organism evidence="7 8">
    <name type="scientific">Apatococcus fuscideae</name>
    <dbReference type="NCBI Taxonomy" id="2026836"/>
    <lineage>
        <taxon>Eukaryota</taxon>
        <taxon>Viridiplantae</taxon>
        <taxon>Chlorophyta</taxon>
        <taxon>core chlorophytes</taxon>
        <taxon>Trebouxiophyceae</taxon>
        <taxon>Chlorellales</taxon>
        <taxon>Chlorellaceae</taxon>
        <taxon>Apatococcus</taxon>
    </lineage>
</organism>
<keyword evidence="8" id="KW-1185">Reference proteome</keyword>
<dbReference type="AlphaFoldDB" id="A0AAW1T4J2"/>
<evidence type="ECO:0000313" key="8">
    <source>
        <dbReference type="Proteomes" id="UP001485043"/>
    </source>
</evidence>
<evidence type="ECO:0000256" key="2">
    <source>
        <dbReference type="ARBA" id="ARBA00010989"/>
    </source>
</evidence>
<dbReference type="PANTHER" id="PTHR10961:SF7">
    <property type="entry name" value="FAD DEPENDENT OXIDOREDUCTASE DOMAIN-CONTAINING PROTEIN"/>
    <property type="match status" value="1"/>
</dbReference>
<dbReference type="InterPro" id="IPR036188">
    <property type="entry name" value="FAD/NAD-bd_sf"/>
</dbReference>
<dbReference type="GO" id="GO:0008115">
    <property type="term" value="F:sarcosine oxidase activity"/>
    <property type="evidence" value="ECO:0007669"/>
    <property type="project" value="TreeGrafter"/>
</dbReference>
<dbReference type="SUPFAM" id="SSF51905">
    <property type="entry name" value="FAD/NAD(P)-binding domain"/>
    <property type="match status" value="1"/>
</dbReference>
<dbReference type="Proteomes" id="UP001485043">
    <property type="component" value="Unassembled WGS sequence"/>
</dbReference>
<accession>A0AAW1T4J2</accession>
<name>A0AAW1T4J2_9CHLO</name>
<dbReference type="GO" id="GO:0050660">
    <property type="term" value="F:flavin adenine dinucleotide binding"/>
    <property type="evidence" value="ECO:0007669"/>
    <property type="project" value="InterPro"/>
</dbReference>
<gene>
    <name evidence="7" type="ORF">WJX84_010832</name>
</gene>
<comment type="caution">
    <text evidence="7">The sequence shown here is derived from an EMBL/GenBank/DDBJ whole genome shotgun (WGS) entry which is preliminary data.</text>
</comment>
<dbReference type="InterPro" id="IPR006076">
    <property type="entry name" value="FAD-dep_OxRdtase"/>
</dbReference>
<protein>
    <recommendedName>
        <fullName evidence="6">FAD dependent oxidoreductase domain-containing protein</fullName>
    </recommendedName>
</protein>
<sequence>MADDSPRYEAIVLGLGGHGSASLYHLSKELGNKVLGIEQFGVAHDRGSSHGLSRIIRLAYHEHPSYVPLLKRAYTLWRELEGTTNERLLYETGGLDIAPPTKAGYNGFERALQCCREHELEHEVLSAEEVNRRYPGYTLPAHFQAVFQPQGGILASERCIAAHIKAAQQQGAQVHLHEKLVPELQGFLKVERQVVGWFRCEQNDHFQQNLFPVFIILDDQEDGYYGFPAFDHASMKIGKFGHRGEWSSPDTLDRTIYPEDEEVLRVAVQTYFQSANHEMVKAAPCMFSNTPDHHFIIDHHPRHKQVVICSACSGHGFKFCSVVGEITASLAVKGHTDHPIDLLRFDPARPGIAEVLQRMHSSALPKL</sequence>
<dbReference type="Pfam" id="PF01266">
    <property type="entry name" value="DAO"/>
    <property type="match status" value="2"/>
</dbReference>
<evidence type="ECO:0000259" key="6">
    <source>
        <dbReference type="Pfam" id="PF01266"/>
    </source>
</evidence>
<dbReference type="Gene3D" id="3.30.9.10">
    <property type="entry name" value="D-Amino Acid Oxidase, subunit A, domain 2"/>
    <property type="match status" value="1"/>
</dbReference>
<keyword evidence="5" id="KW-0560">Oxidoreductase</keyword>